<keyword evidence="7" id="KW-0436">Ligase</keyword>
<dbReference type="Gene3D" id="3.30.930.10">
    <property type="entry name" value="Bira Bifunctional Protein, Domain 2"/>
    <property type="match status" value="1"/>
</dbReference>
<evidence type="ECO:0000313" key="7">
    <source>
        <dbReference type="EMBL" id="PIP18599.1"/>
    </source>
</evidence>
<evidence type="ECO:0000259" key="6">
    <source>
        <dbReference type="PROSITE" id="PS50862"/>
    </source>
</evidence>
<dbReference type="CDD" id="cd00773">
    <property type="entry name" value="HisRS-like_core"/>
    <property type="match status" value="1"/>
</dbReference>
<dbReference type="GO" id="GO:0005737">
    <property type="term" value="C:cytoplasm"/>
    <property type="evidence" value="ECO:0007669"/>
    <property type="project" value="UniProtKB-UniRule"/>
</dbReference>
<dbReference type="InterPro" id="IPR006195">
    <property type="entry name" value="aa-tRNA-synth_II"/>
</dbReference>
<comment type="caution">
    <text evidence="7">The sequence shown here is derived from an EMBL/GenBank/DDBJ whole genome shotgun (WGS) entry which is preliminary data.</text>
</comment>
<dbReference type="NCBIfam" id="TIGR00442">
    <property type="entry name" value="hisS"/>
    <property type="match status" value="1"/>
</dbReference>
<evidence type="ECO:0000256" key="5">
    <source>
        <dbReference type="PIRSR" id="PIRSR001549-1"/>
    </source>
</evidence>
<sequence>MFKKVSGTKDILPKESGIWQEIEEISRRVFSLYNFKEIRSPLIEEAALFNRSLGEGTEIVQKQMFLMQNKNELYALRPEGTASIVRAYIENNFDKTSPFSKFYYIGPMFRLERPQKGRLRQFNHIGCEAIGSYEPELDIEIISLADSLLDSLSITGYKIKLNSLGCLKDKNELTESLRRNLEAKATELCDDCKERIKNNPLRVLDCKNDSCRQIVKNLNLKTAYLCDDCKAHFDKVRTGLDSLNIKYELAPYLVRGLDYYTGTVFEITHKDLGAQDAIGAGGRYNNLVKELGGPSLGAIGFAFGVERLLLVSNVRCQVPSKNLVYIITLGDKAKSAGLGILNELRYKGVPADTDYEGKSIKGALRKANDMNARFA</sequence>
<dbReference type="GO" id="GO:0006427">
    <property type="term" value="P:histidyl-tRNA aminoacylation"/>
    <property type="evidence" value="ECO:0007669"/>
    <property type="project" value="UniProtKB-UniRule"/>
</dbReference>
<name>A0A2G9YH76_9BACT</name>
<feature type="binding site" evidence="5">
    <location>
        <begin position="79"/>
        <end position="81"/>
    </location>
    <ligand>
        <name>L-histidine</name>
        <dbReference type="ChEBI" id="CHEBI:57595"/>
    </ligand>
</feature>
<dbReference type="SUPFAM" id="SSF52954">
    <property type="entry name" value="Class II aaRS ABD-related"/>
    <property type="match status" value="1"/>
</dbReference>
<proteinExistence type="inferred from homology"/>
<dbReference type="AlphaFoldDB" id="A0A2G9YH76"/>
<evidence type="ECO:0000256" key="1">
    <source>
        <dbReference type="ARBA" id="ARBA00008226"/>
    </source>
</evidence>
<feature type="binding site" evidence="5">
    <location>
        <position position="255"/>
    </location>
    <ligand>
        <name>L-histidine</name>
        <dbReference type="ChEBI" id="CHEBI:57595"/>
    </ligand>
</feature>
<dbReference type="InterPro" id="IPR015807">
    <property type="entry name" value="His-tRNA-ligase"/>
</dbReference>
<dbReference type="EC" id="6.1.1.21" evidence="4"/>
<feature type="binding site" evidence="5">
    <location>
        <position position="110"/>
    </location>
    <ligand>
        <name>L-histidine</name>
        <dbReference type="ChEBI" id="CHEBI:57595"/>
    </ligand>
</feature>
<dbReference type="InterPro" id="IPR045864">
    <property type="entry name" value="aa-tRNA-synth_II/BPL/LPL"/>
</dbReference>
<evidence type="ECO:0000256" key="3">
    <source>
        <dbReference type="ARBA" id="ARBA00017399"/>
    </source>
</evidence>
<dbReference type="Pfam" id="PF13393">
    <property type="entry name" value="tRNA-synt_His"/>
    <property type="match status" value="1"/>
</dbReference>
<dbReference type="GO" id="GO:0004821">
    <property type="term" value="F:histidine-tRNA ligase activity"/>
    <property type="evidence" value="ECO:0007669"/>
    <property type="project" value="UniProtKB-UniRule"/>
</dbReference>
<dbReference type="PIRSF" id="PIRSF001549">
    <property type="entry name" value="His-tRNA_synth"/>
    <property type="match status" value="1"/>
</dbReference>
<dbReference type="HAMAP" id="MF_00127">
    <property type="entry name" value="His_tRNA_synth"/>
    <property type="match status" value="1"/>
</dbReference>
<dbReference type="SUPFAM" id="SSF55681">
    <property type="entry name" value="Class II aaRS and biotin synthetases"/>
    <property type="match status" value="1"/>
</dbReference>
<evidence type="ECO:0000256" key="2">
    <source>
        <dbReference type="ARBA" id="ARBA00011738"/>
    </source>
</evidence>
<reference evidence="7 8" key="1">
    <citation type="submission" date="2017-09" db="EMBL/GenBank/DDBJ databases">
        <title>Depth-based differentiation of microbial function through sediment-hosted aquifers and enrichment of novel symbionts in the deep terrestrial subsurface.</title>
        <authorList>
            <person name="Probst A.J."/>
            <person name="Ladd B."/>
            <person name="Jarett J.K."/>
            <person name="Geller-Mcgrath D.E."/>
            <person name="Sieber C.M."/>
            <person name="Emerson J.B."/>
            <person name="Anantharaman K."/>
            <person name="Thomas B.C."/>
            <person name="Malmstrom R."/>
            <person name="Stieglmeier M."/>
            <person name="Klingl A."/>
            <person name="Woyke T."/>
            <person name="Ryan C.M."/>
            <person name="Banfield J.F."/>
        </authorList>
    </citation>
    <scope>NUCLEOTIDE SEQUENCE [LARGE SCALE GENOMIC DNA]</scope>
    <source>
        <strain evidence="7">CG23_combo_of_CG06-09_8_20_14_all_41_10</strain>
    </source>
</reference>
<dbReference type="InterPro" id="IPR004516">
    <property type="entry name" value="HisRS/HisZ"/>
</dbReference>
<dbReference type="PANTHER" id="PTHR43707">
    <property type="entry name" value="HISTIDYL-TRNA SYNTHETASE"/>
    <property type="match status" value="1"/>
</dbReference>
<dbReference type="InterPro" id="IPR036621">
    <property type="entry name" value="Anticodon-bd_dom_sf"/>
</dbReference>
<feature type="binding site" evidence="5">
    <location>
        <begin position="259"/>
        <end position="260"/>
    </location>
    <ligand>
        <name>L-histidine</name>
        <dbReference type="ChEBI" id="CHEBI:57595"/>
    </ligand>
</feature>
<evidence type="ECO:0000256" key="4">
    <source>
        <dbReference type="NCBIfam" id="TIGR00442"/>
    </source>
</evidence>
<feature type="binding site" evidence="5">
    <location>
        <position position="128"/>
    </location>
    <ligand>
        <name>L-histidine</name>
        <dbReference type="ChEBI" id="CHEBI:57595"/>
    </ligand>
</feature>
<protein>
    <recommendedName>
        <fullName evidence="3 4">Histidine--tRNA ligase</fullName>
        <ecNumber evidence="4">6.1.1.21</ecNumber>
    </recommendedName>
</protein>
<dbReference type="InterPro" id="IPR041715">
    <property type="entry name" value="HisRS-like_core"/>
</dbReference>
<comment type="similarity">
    <text evidence="1">Belongs to the class-II aminoacyl-tRNA synthetase family.</text>
</comment>
<dbReference type="GO" id="GO:0005524">
    <property type="term" value="F:ATP binding"/>
    <property type="evidence" value="ECO:0007669"/>
    <property type="project" value="InterPro"/>
</dbReference>
<accession>A0A2G9YH76</accession>
<dbReference type="Proteomes" id="UP000231292">
    <property type="component" value="Unassembled WGS sequence"/>
</dbReference>
<organism evidence="7 8">
    <name type="scientific">Candidatus Sherwoodlollariibacterium unditelluris</name>
    <dbReference type="NCBI Taxonomy" id="1974757"/>
    <lineage>
        <taxon>Bacteria</taxon>
        <taxon>Pseudomonadati</taxon>
        <taxon>Candidatus Omnitrophota</taxon>
        <taxon>Candidatus Sherwoodlollariibacterium</taxon>
    </lineage>
</organism>
<dbReference type="Gene3D" id="3.40.50.800">
    <property type="entry name" value="Anticodon-binding domain"/>
    <property type="match status" value="1"/>
</dbReference>
<comment type="subunit">
    <text evidence="2">Homodimer.</text>
</comment>
<gene>
    <name evidence="7" type="ORF">COX41_07365</name>
</gene>
<feature type="non-terminal residue" evidence="7">
    <location>
        <position position="375"/>
    </location>
</feature>
<dbReference type="PROSITE" id="PS50862">
    <property type="entry name" value="AA_TRNA_LIGASE_II"/>
    <property type="match status" value="1"/>
</dbReference>
<dbReference type="EMBL" id="PCRK01000188">
    <property type="protein sequence ID" value="PIP18599.1"/>
    <property type="molecule type" value="Genomic_DNA"/>
</dbReference>
<dbReference type="PANTHER" id="PTHR43707:SF1">
    <property type="entry name" value="HISTIDINE--TRNA LIGASE, MITOCHONDRIAL-RELATED"/>
    <property type="match status" value="1"/>
</dbReference>
<feature type="domain" description="Aminoacyl-transfer RNA synthetases class-II family profile" evidence="6">
    <location>
        <begin position="18"/>
        <end position="311"/>
    </location>
</feature>
<evidence type="ECO:0000313" key="8">
    <source>
        <dbReference type="Proteomes" id="UP000231292"/>
    </source>
</evidence>